<protein>
    <submittedName>
        <fullName evidence="5">Phosphate import ATP-binding protein PstB 2</fullName>
    </submittedName>
</protein>
<keyword evidence="3 5" id="KW-0067">ATP-binding</keyword>
<keyword evidence="1" id="KW-0813">Transport</keyword>
<dbReference type="PROSITE" id="PS50893">
    <property type="entry name" value="ABC_TRANSPORTER_2"/>
    <property type="match status" value="1"/>
</dbReference>
<reference evidence="5" key="1">
    <citation type="journal article" date="2014" name="Int. J. Syst. Evol. Microbiol.">
        <title>Complete genome sequence of Corynebacterium casei LMG S-19264T (=DSM 44701T), isolated from a smear-ripened cheese.</title>
        <authorList>
            <consortium name="US DOE Joint Genome Institute (JGI-PGF)"/>
            <person name="Walter F."/>
            <person name="Albersmeier A."/>
            <person name="Kalinowski J."/>
            <person name="Ruckert C."/>
        </authorList>
    </citation>
    <scope>NUCLEOTIDE SEQUENCE</scope>
    <source>
        <strain evidence="5">CGMCC 1.12777</strain>
    </source>
</reference>
<proteinExistence type="predicted"/>
<keyword evidence="6" id="KW-1185">Reference proteome</keyword>
<dbReference type="GO" id="GO:0016020">
    <property type="term" value="C:membrane"/>
    <property type="evidence" value="ECO:0007669"/>
    <property type="project" value="InterPro"/>
</dbReference>
<evidence type="ECO:0000313" key="5">
    <source>
        <dbReference type="EMBL" id="GGH75535.1"/>
    </source>
</evidence>
<dbReference type="InterPro" id="IPR005670">
    <property type="entry name" value="PstB-like"/>
</dbReference>
<dbReference type="GO" id="GO:0035435">
    <property type="term" value="P:phosphate ion transmembrane transport"/>
    <property type="evidence" value="ECO:0007669"/>
    <property type="project" value="InterPro"/>
</dbReference>
<dbReference type="SMART" id="SM00382">
    <property type="entry name" value="AAA"/>
    <property type="match status" value="1"/>
</dbReference>
<dbReference type="Pfam" id="PF00005">
    <property type="entry name" value="ABC_tran"/>
    <property type="match status" value="1"/>
</dbReference>
<dbReference type="EMBL" id="BMFV01000002">
    <property type="protein sequence ID" value="GGH75535.1"/>
    <property type="molecule type" value="Genomic_DNA"/>
</dbReference>
<name>A0A8J3EKD3_9BACL</name>
<sequence length="270" mass="30401">MVFVLEQQEGKELRELEPKEHILNIKQLDIYYGNDHAVKDISLDIEKNAITALIGPSGCGKSTFLRAINRMNDRIPGARCEGSILYDGVSLLDKEIDISALRKEIGMVFQKPNPFPKSIKDNITHALKFHGITKNKKRLKERVKESLQQAALWDEVSDRLDASALSLSGGQQQRLCLARTLALRPKVILLDEPTSALDPISTGKIESLLMKLKKEYTIVVVTHNMQQAARIADHIAFFYQGELVEQGKTEQMFNHPTEKRTASYISGQFS</sequence>
<dbReference type="SUPFAM" id="SSF52540">
    <property type="entry name" value="P-loop containing nucleoside triphosphate hydrolases"/>
    <property type="match status" value="1"/>
</dbReference>
<dbReference type="Proteomes" id="UP000656813">
    <property type="component" value="Unassembled WGS sequence"/>
</dbReference>
<gene>
    <name evidence="5" type="primary">pstB2</name>
    <name evidence="5" type="ORF">GCM10007096_04860</name>
</gene>
<reference evidence="5" key="2">
    <citation type="submission" date="2020-09" db="EMBL/GenBank/DDBJ databases">
        <authorList>
            <person name="Sun Q."/>
            <person name="Zhou Y."/>
        </authorList>
    </citation>
    <scope>NUCLEOTIDE SEQUENCE</scope>
    <source>
        <strain evidence="5">CGMCC 1.12777</strain>
    </source>
</reference>
<keyword evidence="2" id="KW-0547">Nucleotide-binding</keyword>
<evidence type="ECO:0000259" key="4">
    <source>
        <dbReference type="PROSITE" id="PS50893"/>
    </source>
</evidence>
<dbReference type="InterPro" id="IPR003593">
    <property type="entry name" value="AAA+_ATPase"/>
</dbReference>
<dbReference type="PROSITE" id="PS00211">
    <property type="entry name" value="ABC_TRANSPORTER_1"/>
    <property type="match status" value="1"/>
</dbReference>
<dbReference type="InterPro" id="IPR027417">
    <property type="entry name" value="P-loop_NTPase"/>
</dbReference>
<dbReference type="CDD" id="cd03260">
    <property type="entry name" value="ABC_PstB_phosphate_transporter"/>
    <property type="match status" value="1"/>
</dbReference>
<evidence type="ECO:0000256" key="1">
    <source>
        <dbReference type="ARBA" id="ARBA00022448"/>
    </source>
</evidence>
<feature type="domain" description="ABC transporter" evidence="4">
    <location>
        <begin position="23"/>
        <end position="265"/>
    </location>
</feature>
<dbReference type="NCBIfam" id="TIGR00972">
    <property type="entry name" value="3a0107s01c2"/>
    <property type="match status" value="1"/>
</dbReference>
<dbReference type="GO" id="GO:0005315">
    <property type="term" value="F:phosphate transmembrane transporter activity"/>
    <property type="evidence" value="ECO:0007669"/>
    <property type="project" value="InterPro"/>
</dbReference>
<dbReference type="AlphaFoldDB" id="A0A8J3EKD3"/>
<evidence type="ECO:0000256" key="3">
    <source>
        <dbReference type="ARBA" id="ARBA00022840"/>
    </source>
</evidence>
<dbReference type="InterPro" id="IPR003439">
    <property type="entry name" value="ABC_transporter-like_ATP-bd"/>
</dbReference>
<dbReference type="InterPro" id="IPR017871">
    <property type="entry name" value="ABC_transporter-like_CS"/>
</dbReference>
<evidence type="ECO:0000313" key="6">
    <source>
        <dbReference type="Proteomes" id="UP000656813"/>
    </source>
</evidence>
<accession>A0A8J3EKD3</accession>
<dbReference type="GO" id="GO:0016887">
    <property type="term" value="F:ATP hydrolysis activity"/>
    <property type="evidence" value="ECO:0007669"/>
    <property type="project" value="InterPro"/>
</dbReference>
<dbReference type="PANTHER" id="PTHR43423">
    <property type="entry name" value="ABC TRANSPORTER I FAMILY MEMBER 17"/>
    <property type="match status" value="1"/>
</dbReference>
<organism evidence="5 6">
    <name type="scientific">Pullulanibacillus pueri</name>
    <dbReference type="NCBI Taxonomy" id="1437324"/>
    <lineage>
        <taxon>Bacteria</taxon>
        <taxon>Bacillati</taxon>
        <taxon>Bacillota</taxon>
        <taxon>Bacilli</taxon>
        <taxon>Bacillales</taxon>
        <taxon>Sporolactobacillaceae</taxon>
        <taxon>Pullulanibacillus</taxon>
    </lineage>
</organism>
<comment type="caution">
    <text evidence="5">The sequence shown here is derived from an EMBL/GenBank/DDBJ whole genome shotgun (WGS) entry which is preliminary data.</text>
</comment>
<dbReference type="GO" id="GO:0005524">
    <property type="term" value="F:ATP binding"/>
    <property type="evidence" value="ECO:0007669"/>
    <property type="project" value="UniProtKB-KW"/>
</dbReference>
<dbReference type="PANTHER" id="PTHR43423:SF1">
    <property type="entry name" value="ABC TRANSPORTER I FAMILY MEMBER 17"/>
    <property type="match status" value="1"/>
</dbReference>
<dbReference type="RefSeq" id="WP_188495709.1">
    <property type="nucleotide sequence ID" value="NZ_BMFV01000002.1"/>
</dbReference>
<dbReference type="Gene3D" id="3.40.50.300">
    <property type="entry name" value="P-loop containing nucleotide triphosphate hydrolases"/>
    <property type="match status" value="1"/>
</dbReference>
<evidence type="ECO:0000256" key="2">
    <source>
        <dbReference type="ARBA" id="ARBA00022741"/>
    </source>
</evidence>